<dbReference type="InterPro" id="IPR027417">
    <property type="entry name" value="P-loop_NTPase"/>
</dbReference>
<name>A0A3B0TUE6_9ZZZZ</name>
<dbReference type="EMBL" id="UOEP01000168">
    <property type="protein sequence ID" value="VAW22215.1"/>
    <property type="molecule type" value="Genomic_DNA"/>
</dbReference>
<feature type="domain" description="ATPase" evidence="1">
    <location>
        <begin position="16"/>
        <end position="263"/>
    </location>
</feature>
<dbReference type="SUPFAM" id="SSF52540">
    <property type="entry name" value="P-loop containing nucleoside triphosphate hydrolases"/>
    <property type="match status" value="1"/>
</dbReference>
<dbReference type="InterPro" id="IPR011579">
    <property type="entry name" value="ATPase_dom"/>
</dbReference>
<dbReference type="GO" id="GO:0005524">
    <property type="term" value="F:ATP binding"/>
    <property type="evidence" value="ECO:0007669"/>
    <property type="project" value="InterPro"/>
</dbReference>
<organism evidence="2">
    <name type="scientific">hydrothermal vent metagenome</name>
    <dbReference type="NCBI Taxonomy" id="652676"/>
    <lineage>
        <taxon>unclassified sequences</taxon>
        <taxon>metagenomes</taxon>
        <taxon>ecological metagenomes</taxon>
    </lineage>
</organism>
<accession>A0A3B0TUE6</accession>
<proteinExistence type="predicted"/>
<dbReference type="Gene3D" id="3.40.50.300">
    <property type="entry name" value="P-loop containing nucleotide triphosphate hydrolases"/>
    <property type="match status" value="1"/>
</dbReference>
<protein>
    <recommendedName>
        <fullName evidence="1">ATPase domain-containing protein</fullName>
    </recommendedName>
</protein>
<evidence type="ECO:0000259" key="1">
    <source>
        <dbReference type="Pfam" id="PF01637"/>
    </source>
</evidence>
<evidence type="ECO:0000313" key="2">
    <source>
        <dbReference type="EMBL" id="VAW22215.1"/>
    </source>
</evidence>
<reference evidence="2" key="1">
    <citation type="submission" date="2018-06" db="EMBL/GenBank/DDBJ databases">
        <authorList>
            <person name="Zhirakovskaya E."/>
        </authorList>
    </citation>
    <scope>NUCLEOTIDE SEQUENCE</scope>
</reference>
<dbReference type="PANTHER" id="PTHR34301:SF8">
    <property type="entry name" value="ATPASE DOMAIN-CONTAINING PROTEIN"/>
    <property type="match status" value="1"/>
</dbReference>
<sequence length="376" mass="43807">MKSPFEFGKVIESNSFIDRTDEIEHLKVNFQSGINTILISPRRWGKSSLVQKAGKIIESENPKIKVCKIDLFGITSQKVFAERLIRSVLMKSSSKFEEWLNIGKQFLQNIIPVFSIGVDPNSDFTIKFDWQSAEKNIEDILNLPENIGKKKDIKFVICIDEFQNIGNYPDSIAFQEQLRSVWQTHQNTSYCLYGSKRHLITDLFKNQSMPFYRFGDIIFLKKIDKKHWMHFIPASFKETGKEIDAGLTEEIVDLMQNHPHYIQLLAHHVWLNTGRKVTRVIVDSSMKEIMDYYDMVYSREIEGFSNHQISYLKAIAAKEEHLSSKETILKYGINTPGNLTRTKQALEKKDILDFFDKTPQFVDPAFELWFKQKFPA</sequence>
<dbReference type="Pfam" id="PF01637">
    <property type="entry name" value="ATPase_2"/>
    <property type="match status" value="1"/>
</dbReference>
<dbReference type="AlphaFoldDB" id="A0A3B0TUE6"/>
<gene>
    <name evidence="2" type="ORF">MNBD_BACTEROID01-2622</name>
</gene>
<dbReference type="PANTHER" id="PTHR34301">
    <property type="entry name" value="DNA-BINDING PROTEIN-RELATED"/>
    <property type="match status" value="1"/>
</dbReference>